<dbReference type="CDD" id="cd09597">
    <property type="entry name" value="M4_TLP"/>
    <property type="match status" value="1"/>
</dbReference>
<evidence type="ECO:0000256" key="6">
    <source>
        <dbReference type="ARBA" id="ARBA00022833"/>
    </source>
</evidence>
<evidence type="ECO:0000256" key="8">
    <source>
        <dbReference type="SAM" id="SignalP"/>
    </source>
</evidence>
<dbReference type="RefSeq" id="WP_344666158.1">
    <property type="nucleotide sequence ID" value="NZ_BAAAQN010000014.1"/>
</dbReference>
<evidence type="ECO:0000313" key="11">
    <source>
        <dbReference type="Proteomes" id="UP001500751"/>
    </source>
</evidence>
<comment type="caution">
    <text evidence="10">The sequence shown here is derived from an EMBL/GenBank/DDBJ whole genome shotgun (WGS) entry which is preliminary data.</text>
</comment>
<keyword evidence="7" id="KW-0482">Metalloprotease</keyword>
<evidence type="ECO:0000256" key="7">
    <source>
        <dbReference type="ARBA" id="ARBA00023049"/>
    </source>
</evidence>
<reference evidence="11" key="1">
    <citation type="journal article" date="2019" name="Int. J. Syst. Evol. Microbiol.">
        <title>The Global Catalogue of Microorganisms (GCM) 10K type strain sequencing project: providing services to taxonomists for standard genome sequencing and annotation.</title>
        <authorList>
            <consortium name="The Broad Institute Genomics Platform"/>
            <consortium name="The Broad Institute Genome Sequencing Center for Infectious Disease"/>
            <person name="Wu L."/>
            <person name="Ma J."/>
        </authorList>
    </citation>
    <scope>NUCLEOTIDE SEQUENCE [LARGE SCALE GENOMIC DNA]</scope>
    <source>
        <strain evidence="11">JCM 16014</strain>
    </source>
</reference>
<evidence type="ECO:0000256" key="4">
    <source>
        <dbReference type="ARBA" id="ARBA00022729"/>
    </source>
</evidence>
<dbReference type="InterPro" id="IPR001570">
    <property type="entry name" value="Peptidase_M4_C_domain"/>
</dbReference>
<dbReference type="PANTHER" id="PTHR33794">
    <property type="entry name" value="BACILLOLYSIN"/>
    <property type="match status" value="1"/>
</dbReference>
<dbReference type="Pfam" id="PF02868">
    <property type="entry name" value="Peptidase_M4_C"/>
    <property type="match status" value="1"/>
</dbReference>
<keyword evidence="5" id="KW-0378">Hydrolase</keyword>
<evidence type="ECO:0000256" key="1">
    <source>
        <dbReference type="ARBA" id="ARBA00009388"/>
    </source>
</evidence>
<dbReference type="SMART" id="SM00495">
    <property type="entry name" value="ChtBD3"/>
    <property type="match status" value="1"/>
</dbReference>
<evidence type="ECO:0000256" key="5">
    <source>
        <dbReference type="ARBA" id="ARBA00022801"/>
    </source>
</evidence>
<keyword evidence="6" id="KW-0862">Zinc</keyword>
<dbReference type="Proteomes" id="UP001500751">
    <property type="component" value="Unassembled WGS sequence"/>
</dbReference>
<dbReference type="PANTHER" id="PTHR33794:SF1">
    <property type="entry name" value="BACILLOLYSIN"/>
    <property type="match status" value="1"/>
</dbReference>
<dbReference type="Pfam" id="PF01447">
    <property type="entry name" value="Peptidase_M4"/>
    <property type="match status" value="1"/>
</dbReference>
<name>A0ABP5FP32_9ACTN</name>
<dbReference type="InterPro" id="IPR036573">
    <property type="entry name" value="CBM_sf_5/12"/>
</dbReference>
<keyword evidence="4 8" id="KW-0732">Signal</keyword>
<dbReference type="InterPro" id="IPR023612">
    <property type="entry name" value="Peptidase_M4"/>
</dbReference>
<comment type="similarity">
    <text evidence="1">Belongs to the peptidase M4 family.</text>
</comment>
<dbReference type="Gene3D" id="2.10.10.20">
    <property type="entry name" value="Carbohydrate-binding module superfamily 5/12"/>
    <property type="match status" value="1"/>
</dbReference>
<accession>A0ABP5FP32</accession>
<dbReference type="Gene3D" id="3.10.170.10">
    <property type="match status" value="1"/>
</dbReference>
<evidence type="ECO:0000259" key="9">
    <source>
        <dbReference type="SMART" id="SM00495"/>
    </source>
</evidence>
<dbReference type="InterPro" id="IPR050728">
    <property type="entry name" value="Zinc_Metalloprotease_M4"/>
</dbReference>
<dbReference type="Pfam" id="PF07504">
    <property type="entry name" value="FTP"/>
    <property type="match status" value="1"/>
</dbReference>
<keyword evidence="3" id="KW-0479">Metal-binding</keyword>
<keyword evidence="11" id="KW-1185">Reference proteome</keyword>
<sequence length="787" mass="78279">MRRTPLILGLAAALCGAGLAVAAVGNAATPTAGAARPGAAPVALTGAQAAADHAALVADTAAASGFDALAKGPDESYVRTSAMAGTNDLRYFGFERTYKGLPVVGGDAVVVTDAAGNLRGTTSAHRGALAVASTTPKVDAAKAAALASAQLTAVSSVSTPELVVLATGAKPVLAWEVLAVGAKGNAPSHLHVYVDAGTGAIADTKDDVHADTGRGYFDGTVSIDTNGGLLQDPLRSGLSCGNESTHQTYRNGGTGAGTDLTTACVDAYYTVEQETNMLRDWLGRNGLSGNGQEFPLYVGLNDVNAYWDGTSGHFGHTQDNQRQATSIDVVGHEMGHSIFQYTPGGAGSGNENGGLNESTGDIFGALTEHYANNPSNPPDYVVGLQVNLTGSGPIRYMYNPSLVGDPNCYSSSIPSTEVHSAAGPNNHWFYLVAVGSAGNGTDPASPTCNNSSVTGVGIQHAGQIYMAALNMKTSTWTYRNVRTATLQAAVNLFGANSQECRSVKAAWDAVSVAAQSGEAQCSTAPSNDFALALNPASGSVAQGKSVSTTVTTSVTSGSAQQVTLTASGLPSGVTASFNPSTVTAGQSSTLTLTASSGATTGSKAITVTGTAASGAHTATYTATVTSTNPGNDFSVNVSPGSATVAPGASTTATVATATVSGTAQTVNLTVSGAPTGVTASVSPASVTSGGSATLTVAVAATAAPGTYTLTIAGAGSATHTASFVLTVSGGGGTGNCAGVSAWSSTRAYVPGDKVTYGGHLYKSTWYSTGAIPSDPQSWASWSDAGAC</sequence>
<dbReference type="InterPro" id="IPR027268">
    <property type="entry name" value="Peptidase_M4/M1_CTD_sf"/>
</dbReference>
<organism evidence="10 11">
    <name type="scientific">Catenulispora yoronensis</name>
    <dbReference type="NCBI Taxonomy" id="450799"/>
    <lineage>
        <taxon>Bacteria</taxon>
        <taxon>Bacillati</taxon>
        <taxon>Actinomycetota</taxon>
        <taxon>Actinomycetes</taxon>
        <taxon>Catenulisporales</taxon>
        <taxon>Catenulisporaceae</taxon>
        <taxon>Catenulispora</taxon>
    </lineage>
</organism>
<dbReference type="SUPFAM" id="SSF51055">
    <property type="entry name" value="Carbohydrate binding domain"/>
    <property type="match status" value="1"/>
</dbReference>
<dbReference type="SUPFAM" id="SSF55486">
    <property type="entry name" value="Metalloproteases ('zincins'), catalytic domain"/>
    <property type="match status" value="1"/>
</dbReference>
<dbReference type="CDD" id="cd12215">
    <property type="entry name" value="ChiC_BD"/>
    <property type="match status" value="1"/>
</dbReference>
<dbReference type="Gene3D" id="1.10.390.10">
    <property type="entry name" value="Neutral Protease Domain 2"/>
    <property type="match status" value="1"/>
</dbReference>
<dbReference type="PRINTS" id="PR00730">
    <property type="entry name" value="THERMOLYSIN"/>
</dbReference>
<dbReference type="EMBL" id="BAAAQN010000014">
    <property type="protein sequence ID" value="GAA2028536.1"/>
    <property type="molecule type" value="Genomic_DNA"/>
</dbReference>
<dbReference type="InterPro" id="IPR013856">
    <property type="entry name" value="Peptidase_M4_domain"/>
</dbReference>
<gene>
    <name evidence="10" type="ORF">GCM10009839_29640</name>
</gene>
<feature type="domain" description="Chitin-binding type-3" evidence="9">
    <location>
        <begin position="739"/>
        <end position="784"/>
    </location>
</feature>
<evidence type="ECO:0000256" key="3">
    <source>
        <dbReference type="ARBA" id="ARBA00022723"/>
    </source>
</evidence>
<feature type="signal peptide" evidence="8">
    <location>
        <begin position="1"/>
        <end position="22"/>
    </location>
</feature>
<evidence type="ECO:0000256" key="2">
    <source>
        <dbReference type="ARBA" id="ARBA00022670"/>
    </source>
</evidence>
<feature type="chain" id="PRO_5045273947" description="Chitin-binding type-3 domain-containing protein" evidence="8">
    <location>
        <begin position="23"/>
        <end position="787"/>
    </location>
</feature>
<evidence type="ECO:0000313" key="10">
    <source>
        <dbReference type="EMBL" id="GAA2028536.1"/>
    </source>
</evidence>
<dbReference type="InterPro" id="IPR011096">
    <property type="entry name" value="FTP_domain"/>
</dbReference>
<protein>
    <recommendedName>
        <fullName evidence="9">Chitin-binding type-3 domain-containing protein</fullName>
    </recommendedName>
</protein>
<dbReference type="InterPro" id="IPR003610">
    <property type="entry name" value="CBM5/12"/>
</dbReference>
<keyword evidence="2" id="KW-0645">Protease</keyword>
<proteinExistence type="inferred from homology"/>